<dbReference type="EMBL" id="CP048620">
    <property type="protein sequence ID" value="QPJ64047.1"/>
    <property type="molecule type" value="Genomic_DNA"/>
</dbReference>
<dbReference type="Pfam" id="PF12804">
    <property type="entry name" value="NTP_transf_3"/>
    <property type="match status" value="1"/>
</dbReference>
<name>A0A7T0C032_9BACT</name>
<gene>
    <name evidence="2" type="ORF">G3M78_00955</name>
</gene>
<keyword evidence="2" id="KW-0808">Transferase</keyword>
<proteinExistence type="predicted"/>
<protein>
    <submittedName>
        <fullName evidence="2">NTP transferase domain-containing protein</fullName>
    </submittedName>
</protein>
<dbReference type="Proteomes" id="UP000594464">
    <property type="component" value="Chromosome"/>
</dbReference>
<accession>A0A7T0C032</accession>
<dbReference type="SUPFAM" id="SSF53448">
    <property type="entry name" value="Nucleotide-diphospho-sugar transferases"/>
    <property type="match status" value="1"/>
</dbReference>
<feature type="domain" description="MobA-like NTP transferase" evidence="1">
    <location>
        <begin position="14"/>
        <end position="166"/>
    </location>
</feature>
<evidence type="ECO:0000313" key="2">
    <source>
        <dbReference type="EMBL" id="QPJ64047.1"/>
    </source>
</evidence>
<dbReference type="InterPro" id="IPR025877">
    <property type="entry name" value="MobA-like_NTP_Trfase"/>
</dbReference>
<dbReference type="Gene3D" id="3.90.550.10">
    <property type="entry name" value="Spore Coat Polysaccharide Biosynthesis Protein SpsA, Chain A"/>
    <property type="match status" value="1"/>
</dbReference>
<reference evidence="3" key="1">
    <citation type="submission" date="2020-02" db="EMBL/GenBank/DDBJ databases">
        <title>Genomic and physiological characterization of two novel Nitrospinaceae genera.</title>
        <authorList>
            <person name="Mueller A.J."/>
            <person name="Jung M.-Y."/>
            <person name="Strachan C.R."/>
            <person name="Herbold C.W."/>
            <person name="Kirkegaard R.H."/>
            <person name="Daims H."/>
        </authorList>
    </citation>
    <scope>NUCLEOTIDE SEQUENCE [LARGE SCALE GENOMIC DNA]</scope>
</reference>
<sequence length="329" mass="38278">MDMKVKMDGNKYDVVLVAGEGESSYKIYRQHKAFLPIQAKSIISYVVESLQQVESVQDIFVVGSKTRLSGTFEKDEIDLNYPKTVRVVEQKRNLYENIWSTFLQTLPNGGSPEELEQPEIKDKAVLIVPCDSPLLTPHEVEHFISRADVDNFDHILGLTPEEALQPFYPQEGKPGIKMAYLHLKEKSYRINNLHLVKPLRIANRAYIQKMYQYRYQRNFKNFILFGLSLFGKDKFQHYPYYIGLELCLFFSALHMDSMVNYFRKWIPKKELEGCISTILKTRFTSMEVPYPGAALDIDNHKDYEAMIARFDEWRDQLSSPVLRPAPINS</sequence>
<dbReference type="KEGG" id="nva:G3M78_00955"/>
<evidence type="ECO:0000313" key="3">
    <source>
        <dbReference type="Proteomes" id="UP000594464"/>
    </source>
</evidence>
<organism evidence="2 3">
    <name type="scientific">Candidatus Nitrohelix vancouverensis</name>
    <dbReference type="NCBI Taxonomy" id="2705534"/>
    <lineage>
        <taxon>Bacteria</taxon>
        <taxon>Pseudomonadati</taxon>
        <taxon>Nitrospinota/Tectimicrobiota group</taxon>
        <taxon>Nitrospinota</taxon>
        <taxon>Nitrospinia</taxon>
        <taxon>Nitrospinales</taxon>
        <taxon>Nitrospinaceae</taxon>
        <taxon>Candidatus Nitrohelix</taxon>
    </lineage>
</organism>
<evidence type="ECO:0000259" key="1">
    <source>
        <dbReference type="Pfam" id="PF12804"/>
    </source>
</evidence>
<dbReference type="GO" id="GO:0016779">
    <property type="term" value="F:nucleotidyltransferase activity"/>
    <property type="evidence" value="ECO:0007669"/>
    <property type="project" value="UniProtKB-ARBA"/>
</dbReference>
<dbReference type="AlphaFoldDB" id="A0A7T0C032"/>
<dbReference type="InterPro" id="IPR029044">
    <property type="entry name" value="Nucleotide-diphossugar_trans"/>
</dbReference>